<keyword evidence="3" id="KW-1185">Reference proteome</keyword>
<evidence type="ECO:0000313" key="3">
    <source>
        <dbReference type="Proteomes" id="UP001430306"/>
    </source>
</evidence>
<feature type="compositionally biased region" description="Polar residues" evidence="1">
    <location>
        <begin position="169"/>
        <end position="178"/>
    </location>
</feature>
<accession>A0ABS8NDM7</accession>
<proteinExistence type="predicted"/>
<evidence type="ECO:0000256" key="1">
    <source>
        <dbReference type="SAM" id="MobiDB-lite"/>
    </source>
</evidence>
<evidence type="ECO:0000313" key="2">
    <source>
        <dbReference type="EMBL" id="MCC9641659.1"/>
    </source>
</evidence>
<comment type="caution">
    <text evidence="2">The sequence shown here is derived from an EMBL/GenBank/DDBJ whole genome shotgun (WGS) entry which is preliminary data.</text>
</comment>
<protein>
    <submittedName>
        <fullName evidence="2">Uncharacterized protein</fullName>
    </submittedName>
</protein>
<dbReference type="Proteomes" id="UP001430306">
    <property type="component" value="Unassembled WGS sequence"/>
</dbReference>
<dbReference type="RefSeq" id="WP_230271994.1">
    <property type="nucleotide sequence ID" value="NZ_JAJKFW010000012.1"/>
</dbReference>
<gene>
    <name evidence="2" type="ORF">LOC71_05185</name>
</gene>
<sequence>MDRRTAQQISLQVSVEKIRQQVEWLDDRHPTENRIGMLRKAIIESWGPPRDTEARQKIKQLRDRRRQSQQLESVEDRQVRKMKQERAARTRRLAAEWKNASPEQRRIWIDEAVKRETSEMVAQLIRRDALDVETPRLQVLDAIALDRNLPSVTLTNENAGAGERPEVAASTTRHQNVG</sequence>
<feature type="region of interest" description="Disordered" evidence="1">
    <location>
        <begin position="154"/>
        <end position="178"/>
    </location>
</feature>
<organism evidence="2 3">
    <name type="scientific">Rhodopirellula halodulae</name>
    <dbReference type="NCBI Taxonomy" id="2894198"/>
    <lineage>
        <taxon>Bacteria</taxon>
        <taxon>Pseudomonadati</taxon>
        <taxon>Planctomycetota</taxon>
        <taxon>Planctomycetia</taxon>
        <taxon>Pirellulales</taxon>
        <taxon>Pirellulaceae</taxon>
        <taxon>Rhodopirellula</taxon>
    </lineage>
</organism>
<feature type="region of interest" description="Disordered" evidence="1">
    <location>
        <begin position="60"/>
        <end position="86"/>
    </location>
</feature>
<reference evidence="2" key="1">
    <citation type="submission" date="2021-11" db="EMBL/GenBank/DDBJ databases">
        <title>Genome sequence.</title>
        <authorList>
            <person name="Sun Q."/>
        </authorList>
    </citation>
    <scope>NUCLEOTIDE SEQUENCE</scope>
    <source>
        <strain evidence="2">JC740</strain>
    </source>
</reference>
<dbReference type="EMBL" id="JAJKFW010000012">
    <property type="protein sequence ID" value="MCC9641659.1"/>
    <property type="molecule type" value="Genomic_DNA"/>
</dbReference>
<feature type="compositionally biased region" description="Basic and acidic residues" evidence="1">
    <location>
        <begin position="74"/>
        <end position="86"/>
    </location>
</feature>
<name>A0ABS8NDM7_9BACT</name>